<dbReference type="Pfam" id="PF12535">
    <property type="entry name" value="Nudix_N"/>
    <property type="match status" value="1"/>
</dbReference>
<dbReference type="InterPro" id="IPR059176">
    <property type="entry name" value="UDP-X_N"/>
</dbReference>
<evidence type="ECO:0000256" key="1">
    <source>
        <dbReference type="ARBA" id="ARBA00001946"/>
    </source>
</evidence>
<evidence type="ECO:0000259" key="3">
    <source>
        <dbReference type="PROSITE" id="PS51462"/>
    </source>
</evidence>
<keyword evidence="5" id="KW-1185">Reference proteome</keyword>
<accession>A0ABY6GQU8</accession>
<evidence type="ECO:0000313" key="4">
    <source>
        <dbReference type="EMBL" id="UYM15134.1"/>
    </source>
</evidence>
<dbReference type="PANTHER" id="PTHR43736:SF1">
    <property type="entry name" value="DIHYDRONEOPTERIN TRIPHOSPHATE DIPHOSPHATASE"/>
    <property type="match status" value="1"/>
</dbReference>
<dbReference type="GO" id="GO:0016787">
    <property type="term" value="F:hydrolase activity"/>
    <property type="evidence" value="ECO:0007669"/>
    <property type="project" value="UniProtKB-KW"/>
</dbReference>
<dbReference type="InterPro" id="IPR015797">
    <property type="entry name" value="NUDIX_hydrolase-like_dom_sf"/>
</dbReference>
<dbReference type="PROSITE" id="PS00893">
    <property type="entry name" value="NUDIX_BOX"/>
    <property type="match status" value="1"/>
</dbReference>
<dbReference type="RefSeq" id="WP_262596993.1">
    <property type="nucleotide sequence ID" value="NZ_CP103300.1"/>
</dbReference>
<organism evidence="4 5">
    <name type="scientific">Endozoicomonas euniceicola</name>
    <dbReference type="NCBI Taxonomy" id="1234143"/>
    <lineage>
        <taxon>Bacteria</taxon>
        <taxon>Pseudomonadati</taxon>
        <taxon>Pseudomonadota</taxon>
        <taxon>Gammaproteobacteria</taxon>
        <taxon>Oceanospirillales</taxon>
        <taxon>Endozoicomonadaceae</taxon>
        <taxon>Endozoicomonas</taxon>
    </lineage>
</organism>
<keyword evidence="2 4" id="KW-0378">Hydrolase</keyword>
<evidence type="ECO:0000313" key="5">
    <source>
        <dbReference type="Proteomes" id="UP001163255"/>
    </source>
</evidence>
<sequence>MQDHQEQHQEQQWLDWVEQLRAIAQNGLAYADGQFDIERYHQLQSIAHDMTAQLSGAPRSKVDQYFVGENGYTTPKLDIRAGVFRDDKILLVKERSDGCWALPGGWADVCESPALGAERETLEESGYIVKAVKLVAVRDTLRHPYHPRNAHHLLKLLFLCELQGGEAKENIEISEIDFFEVNQLPTLSRGRTIAEDIALMVKHKDHPDLATEFD</sequence>
<dbReference type="InterPro" id="IPR000086">
    <property type="entry name" value="NUDIX_hydrolase_dom"/>
</dbReference>
<dbReference type="PANTHER" id="PTHR43736">
    <property type="entry name" value="ADP-RIBOSE PYROPHOSPHATASE"/>
    <property type="match status" value="1"/>
</dbReference>
<dbReference type="Gene3D" id="6.10.250.1120">
    <property type="match status" value="1"/>
</dbReference>
<dbReference type="Proteomes" id="UP001163255">
    <property type="component" value="Chromosome"/>
</dbReference>
<feature type="domain" description="Nudix hydrolase" evidence="3">
    <location>
        <begin position="74"/>
        <end position="201"/>
    </location>
</feature>
<dbReference type="EMBL" id="CP103300">
    <property type="protein sequence ID" value="UYM15134.1"/>
    <property type="molecule type" value="Genomic_DNA"/>
</dbReference>
<dbReference type="InterPro" id="IPR020084">
    <property type="entry name" value="NUDIX_hydrolase_CS"/>
</dbReference>
<protein>
    <submittedName>
        <fullName evidence="4">NUDIX hydrolase N-terminal domain-containing protein</fullName>
    </submittedName>
</protein>
<dbReference type="Pfam" id="PF00293">
    <property type="entry name" value="NUDIX"/>
    <property type="match status" value="1"/>
</dbReference>
<reference evidence="4" key="1">
    <citation type="submission" date="2022-10" db="EMBL/GenBank/DDBJ databases">
        <title>Completed Genome Sequence of two octocoral isolated bacterium, Endozoicomonas euniceicola EF212T and Endozoicomonas gorgoniicola PS125T.</title>
        <authorList>
            <person name="Chiou Y.-J."/>
            <person name="Chen Y.-H."/>
        </authorList>
    </citation>
    <scope>NUCLEOTIDE SEQUENCE</scope>
    <source>
        <strain evidence="4">EF212</strain>
    </source>
</reference>
<dbReference type="PROSITE" id="PS51462">
    <property type="entry name" value="NUDIX"/>
    <property type="match status" value="1"/>
</dbReference>
<dbReference type="Gene3D" id="3.90.79.10">
    <property type="entry name" value="Nucleoside Triphosphate Pyrophosphohydrolase"/>
    <property type="match status" value="1"/>
</dbReference>
<name>A0ABY6GQU8_9GAMM</name>
<comment type="cofactor">
    <cofactor evidence="1">
        <name>Mg(2+)</name>
        <dbReference type="ChEBI" id="CHEBI:18420"/>
    </cofactor>
</comment>
<gene>
    <name evidence="4" type="ORF">NX720_20045</name>
</gene>
<dbReference type="SUPFAM" id="SSF55811">
    <property type="entry name" value="Nudix"/>
    <property type="match status" value="1"/>
</dbReference>
<proteinExistence type="predicted"/>
<evidence type="ECO:0000256" key="2">
    <source>
        <dbReference type="ARBA" id="ARBA00022801"/>
    </source>
</evidence>